<evidence type="ECO:0000313" key="1">
    <source>
        <dbReference type="EMBL" id="SAM06947.1"/>
    </source>
</evidence>
<evidence type="ECO:0000313" key="2">
    <source>
        <dbReference type="Proteomes" id="UP000078561"/>
    </source>
</evidence>
<sequence>MMDVIPRNSSVTFDLPALITTTEPEALDAEGDYQGLASPCIDINAHIIPSTILVALLDREREMNEIVSHNRPFFSSIRQQLDPVRWAAFESVLYTKRQELPDKEWIAGIEYLLRQTSSVGTFKELVGYIENDQIFADDDGQDLTGNVDLSRIRSHPERLATLKSSYPQFFINCQQILSEDQLLQLQAALIAPISKLSDEQWNDVINRTLSPNLMDQFKEIVEYEVDVV</sequence>
<gene>
    <name evidence="1" type="primary">ABSGL_12583.1 scaffold 12955</name>
</gene>
<organism evidence="1">
    <name type="scientific">Absidia glauca</name>
    <name type="common">Pin mould</name>
    <dbReference type="NCBI Taxonomy" id="4829"/>
    <lineage>
        <taxon>Eukaryota</taxon>
        <taxon>Fungi</taxon>
        <taxon>Fungi incertae sedis</taxon>
        <taxon>Mucoromycota</taxon>
        <taxon>Mucoromycotina</taxon>
        <taxon>Mucoromycetes</taxon>
        <taxon>Mucorales</taxon>
        <taxon>Cunninghamellaceae</taxon>
        <taxon>Absidia</taxon>
    </lineage>
</organism>
<dbReference type="EMBL" id="LT554635">
    <property type="protein sequence ID" value="SAM06947.1"/>
    <property type="molecule type" value="Genomic_DNA"/>
</dbReference>
<keyword evidence="2" id="KW-1185">Reference proteome</keyword>
<dbReference type="Proteomes" id="UP000078561">
    <property type="component" value="Unassembled WGS sequence"/>
</dbReference>
<dbReference type="OrthoDB" id="5279943at2759"/>
<reference evidence="1" key="1">
    <citation type="submission" date="2016-04" db="EMBL/GenBank/DDBJ databases">
        <authorList>
            <person name="Evans L.H."/>
            <person name="Alamgir A."/>
            <person name="Owens N."/>
            <person name="Weber N.D."/>
            <person name="Virtaneva K."/>
            <person name="Barbian K."/>
            <person name="Babar A."/>
            <person name="Rosenke K."/>
        </authorList>
    </citation>
    <scope>NUCLEOTIDE SEQUENCE [LARGE SCALE GENOMIC DNA]</scope>
    <source>
        <strain evidence="1">CBS 101.48</strain>
    </source>
</reference>
<proteinExistence type="predicted"/>
<protein>
    <submittedName>
        <fullName evidence="1">Uncharacterized protein</fullName>
    </submittedName>
</protein>
<dbReference type="AlphaFoldDB" id="A0A168RHE9"/>
<dbReference type="InParanoid" id="A0A168RHE9"/>
<accession>A0A168RHE9</accession>
<name>A0A168RHE9_ABSGL</name>